<dbReference type="Proteomes" id="UP000274922">
    <property type="component" value="Unassembled WGS sequence"/>
</dbReference>
<dbReference type="AlphaFoldDB" id="A0A4P9XAC3"/>
<dbReference type="EMBL" id="ML014147">
    <property type="protein sequence ID" value="RKP02265.1"/>
    <property type="molecule type" value="Genomic_DNA"/>
</dbReference>
<dbReference type="EMBL" id="ML009309">
    <property type="protein sequence ID" value="RKO97331.1"/>
    <property type="molecule type" value="Genomic_DNA"/>
</dbReference>
<keyword evidence="5" id="KW-1185">Reference proteome</keyword>
<gene>
    <name evidence="2" type="ORF">CAUPRSCDRAFT_10991</name>
    <name evidence="3" type="ORF">CXG81DRAFT_18016</name>
</gene>
<organism evidence="3 5">
    <name type="scientific">Caulochytrium protostelioides</name>
    <dbReference type="NCBI Taxonomy" id="1555241"/>
    <lineage>
        <taxon>Eukaryota</taxon>
        <taxon>Fungi</taxon>
        <taxon>Fungi incertae sedis</taxon>
        <taxon>Chytridiomycota</taxon>
        <taxon>Chytridiomycota incertae sedis</taxon>
        <taxon>Chytridiomycetes</taxon>
        <taxon>Caulochytriales</taxon>
        <taxon>Caulochytriaceae</taxon>
        <taxon>Caulochytrium</taxon>
    </lineage>
</organism>
<proteinExistence type="predicted"/>
<evidence type="ECO:0000313" key="5">
    <source>
        <dbReference type="Proteomes" id="UP000274922"/>
    </source>
</evidence>
<evidence type="ECO:0000256" key="1">
    <source>
        <dbReference type="SAM" id="SignalP"/>
    </source>
</evidence>
<reference evidence="4 5" key="1">
    <citation type="journal article" date="2018" name="Nat. Microbiol.">
        <title>Leveraging single-cell genomics to expand the fungal tree of life.</title>
        <authorList>
            <person name="Ahrendt S.R."/>
            <person name="Quandt C.A."/>
            <person name="Ciobanu D."/>
            <person name="Clum A."/>
            <person name="Salamov A."/>
            <person name="Andreopoulos B."/>
            <person name="Cheng J.F."/>
            <person name="Woyke T."/>
            <person name="Pelin A."/>
            <person name="Henrissat B."/>
            <person name="Reynolds N.K."/>
            <person name="Benny G.L."/>
            <person name="Smith M.E."/>
            <person name="James T.Y."/>
            <person name="Grigoriev I.V."/>
        </authorList>
    </citation>
    <scope>NUCLEOTIDE SEQUENCE [LARGE SCALE GENOMIC DNA]</scope>
    <source>
        <strain evidence="4 5">ATCC 52028</strain>
    </source>
</reference>
<reference evidence="2" key="3">
    <citation type="submission" date="2018-08" db="EMBL/GenBank/DDBJ databases">
        <title>Leveraging single-cell genomics to expand the Fungal Tree of Life.</title>
        <authorList>
            <consortium name="DOE Joint Genome Institute"/>
            <person name="Ahrendt S.R."/>
            <person name="Quandt C.A."/>
            <person name="Ciobanu D."/>
            <person name="Clum A."/>
            <person name="Salamov A."/>
            <person name="Andreopoulos B."/>
            <person name="Cheng J.-F."/>
            <person name="Woyke T."/>
            <person name="Pelin A."/>
            <person name="Henrissat B."/>
            <person name="Reynolds N."/>
            <person name="Benny G.L."/>
            <person name="Smith M.E."/>
            <person name="James T.Y."/>
            <person name="Grigoriev I.V."/>
        </authorList>
    </citation>
    <scope>NUCLEOTIDE SEQUENCE</scope>
    <source>
        <strain evidence="2">ATCC 52028</strain>
    </source>
</reference>
<keyword evidence="1" id="KW-0732">Signal</keyword>
<feature type="chain" id="PRO_5036356814" description="DOMON domain-containing protein" evidence="1">
    <location>
        <begin position="21"/>
        <end position="260"/>
    </location>
</feature>
<dbReference type="Proteomes" id="UP000268535">
    <property type="component" value="Unassembled WGS sequence"/>
</dbReference>
<evidence type="ECO:0000313" key="2">
    <source>
        <dbReference type="EMBL" id="RKO97331.1"/>
    </source>
</evidence>
<evidence type="ECO:0000313" key="3">
    <source>
        <dbReference type="EMBL" id="RKP02265.1"/>
    </source>
</evidence>
<reference evidence="3" key="2">
    <citation type="submission" date="2018-04" db="EMBL/GenBank/DDBJ databases">
        <title>Leveraging single-cell genomics to expand the Fungal Tree of Life.</title>
        <authorList>
            <consortium name="DOE Joint Genome Institute"/>
            <person name="Ahrendt S.R."/>
            <person name="Quandt C.A."/>
            <person name="Ciobanu D."/>
            <person name="Clum A."/>
            <person name="Salamov A."/>
            <person name="Andreopoulos B."/>
            <person name="Cheng J.-F."/>
            <person name="Woyke T."/>
            <person name="Pelin A."/>
            <person name="Henrissat B."/>
            <person name="Benny G.L."/>
            <person name="Smith M.E."/>
            <person name="James T.Y."/>
            <person name="Grigoriev I.V."/>
        </authorList>
    </citation>
    <scope>NUCLEOTIDE SEQUENCE</scope>
    <source>
        <strain evidence="3">ATCC 52028</strain>
    </source>
</reference>
<name>A0A4P9XAC3_9FUNG</name>
<accession>A0A4P9XAC3</accession>
<protein>
    <recommendedName>
        <fullName evidence="6">DOMON domain-containing protein</fullName>
    </recommendedName>
</protein>
<evidence type="ECO:0000313" key="4">
    <source>
        <dbReference type="Proteomes" id="UP000268535"/>
    </source>
</evidence>
<sequence>MFSTAVTLLLASTALTLVQGSSHVIEDTTLTLSNAATAPGDAVSPALLRLLVGSSETGAACARQASQPTIWRLAVTWGPAPRTTAFEFTTDPATTLVAVQAEGDHDGPRSLALTASQFAAVADSSLNALAGAHVTVVSAFCPNVNPTATTTTSEVAANTTGAVLSENVTTDLIKAQARAALAASVPQVTTAAAATTDTTAASVAPNEFIWTDQRRAAARAAFNYAQKAVTNQSSDARRTYFVSAAGLTSAVAAAVVALVL</sequence>
<evidence type="ECO:0008006" key="6">
    <source>
        <dbReference type="Google" id="ProtNLM"/>
    </source>
</evidence>
<feature type="signal peptide" evidence="1">
    <location>
        <begin position="1"/>
        <end position="20"/>
    </location>
</feature>